<evidence type="ECO:0000313" key="1">
    <source>
        <dbReference type="EMBL" id="MFC0387632.1"/>
    </source>
</evidence>
<keyword evidence="2" id="KW-1185">Reference proteome</keyword>
<comment type="caution">
    <text evidence="1">The sequence shown here is derived from an EMBL/GenBank/DDBJ whole genome shotgun (WGS) entry which is preliminary data.</text>
</comment>
<dbReference type="RefSeq" id="WP_377053274.1">
    <property type="nucleotide sequence ID" value="NZ_JBHLVZ010000069.1"/>
</dbReference>
<dbReference type="Proteomes" id="UP001589789">
    <property type="component" value="Unassembled WGS sequence"/>
</dbReference>
<organism evidence="1 2">
    <name type="scientific">Muricoccus vinaceus</name>
    <dbReference type="NCBI Taxonomy" id="424704"/>
    <lineage>
        <taxon>Bacteria</taxon>
        <taxon>Pseudomonadati</taxon>
        <taxon>Pseudomonadota</taxon>
        <taxon>Alphaproteobacteria</taxon>
        <taxon>Acetobacterales</taxon>
        <taxon>Roseomonadaceae</taxon>
        <taxon>Muricoccus</taxon>
    </lineage>
</organism>
<dbReference type="EMBL" id="JBHLVZ010000069">
    <property type="protein sequence ID" value="MFC0387632.1"/>
    <property type="molecule type" value="Genomic_DNA"/>
</dbReference>
<gene>
    <name evidence="1" type="ORF">ACFFIC_19095</name>
</gene>
<reference evidence="1 2" key="1">
    <citation type="submission" date="2024-09" db="EMBL/GenBank/DDBJ databases">
        <authorList>
            <person name="Sun Q."/>
            <person name="Mori K."/>
        </authorList>
    </citation>
    <scope>NUCLEOTIDE SEQUENCE [LARGE SCALE GENOMIC DNA]</scope>
    <source>
        <strain evidence="1 2">CCM 7468</strain>
    </source>
</reference>
<sequence length="396" mass="42056">MTGTTIDFAPFAQNSTAVRNATTFDRPDVLAREIARLEGQFAALDLGRVYLMRVGTQLRQYDGQRGGYPISLNPEAYISISDPVTSRPFGLQFRNVEDIAVVPVGDTTAARNFAQRHGLNTQYEIAGDVVLELAIRLIEAPPAIASGITIVRADIAAARISTRNNQPMWDFGLTSAGRAPAPTAAAPGSMPILKAADIQGVRVGMPAAEAAGIASRAYPTERYRSDQGGRWYRNITPGADRGGFNNTDIRCGLDAVSAYDAAMSFAQGGSLSDIPVADVSEACFGYDAAMGDGIVPRGMIARISSGQRLPGATFEVVRQALTEKYGTPTYTRQEGRTLQWIGRDPGRQDGSLVAITARIEARQGGGVVLGVDAAAYVDPIQRRAPVPASAPSAPRL</sequence>
<proteinExistence type="predicted"/>
<evidence type="ECO:0000313" key="2">
    <source>
        <dbReference type="Proteomes" id="UP001589789"/>
    </source>
</evidence>
<name>A0ABV6IVP3_9PROT</name>
<accession>A0ABV6IVP3</accession>
<protein>
    <submittedName>
        <fullName evidence="1">Uncharacterized protein</fullName>
    </submittedName>
</protein>